<evidence type="ECO:0000256" key="5">
    <source>
        <dbReference type="ARBA" id="ARBA00009592"/>
    </source>
</evidence>
<dbReference type="Pfam" id="PF00560">
    <property type="entry name" value="LRR_1"/>
    <property type="match status" value="6"/>
</dbReference>
<keyword evidence="21" id="KW-1185">Reference proteome</keyword>
<dbReference type="SMART" id="SM00365">
    <property type="entry name" value="LRR_SD22"/>
    <property type="match status" value="6"/>
</dbReference>
<feature type="chain" id="PRO_5027619732" evidence="19">
    <location>
        <begin position="26"/>
        <end position="1050"/>
    </location>
</feature>
<dbReference type="GO" id="GO:0099402">
    <property type="term" value="P:plant organ development"/>
    <property type="evidence" value="ECO:0007669"/>
    <property type="project" value="UniProtKB-ARBA"/>
</dbReference>
<evidence type="ECO:0000256" key="10">
    <source>
        <dbReference type="ARBA" id="ARBA00022692"/>
    </source>
</evidence>
<keyword evidence="14" id="KW-1133">Transmembrane helix</keyword>
<dbReference type="PROSITE" id="PS51450">
    <property type="entry name" value="LRR"/>
    <property type="match status" value="1"/>
</dbReference>
<dbReference type="InterPro" id="IPR032675">
    <property type="entry name" value="LRR_dom_sf"/>
</dbReference>
<dbReference type="AlphaFoldDB" id="A0A6P5MBS4"/>
<gene>
    <name evidence="22" type="primary">LOC107496285</name>
</gene>
<evidence type="ECO:0000256" key="13">
    <source>
        <dbReference type="ARBA" id="ARBA00022821"/>
    </source>
</evidence>
<dbReference type="Pfam" id="PF08263">
    <property type="entry name" value="LRRNT_2"/>
    <property type="match status" value="1"/>
</dbReference>
<dbReference type="RefSeq" id="XP_020982734.1">
    <property type="nucleotide sequence ID" value="XM_021127075.2"/>
</dbReference>
<dbReference type="InterPro" id="IPR001611">
    <property type="entry name" value="Leu-rich_rpt"/>
</dbReference>
<evidence type="ECO:0000256" key="15">
    <source>
        <dbReference type="ARBA" id="ARBA00023136"/>
    </source>
</evidence>
<dbReference type="Pfam" id="PF13855">
    <property type="entry name" value="LRR_8"/>
    <property type="match status" value="4"/>
</dbReference>
<dbReference type="SUPFAM" id="SSF52058">
    <property type="entry name" value="L domain-like"/>
    <property type="match status" value="4"/>
</dbReference>
<keyword evidence="6" id="KW-1003">Cell membrane</keyword>
<evidence type="ECO:0000256" key="2">
    <source>
        <dbReference type="ARBA" id="ARBA00004191"/>
    </source>
</evidence>
<evidence type="ECO:0000256" key="6">
    <source>
        <dbReference type="ARBA" id="ARBA00022475"/>
    </source>
</evidence>
<dbReference type="FunFam" id="3.80.10.10:FF:000400">
    <property type="entry name" value="Nuclear pore complex protein NUP107"/>
    <property type="match status" value="1"/>
</dbReference>
<keyword evidence="9" id="KW-0433">Leucine-rich repeat</keyword>
<keyword evidence="12" id="KW-0677">Repeat</keyword>
<dbReference type="GO" id="GO:0005886">
    <property type="term" value="C:plasma membrane"/>
    <property type="evidence" value="ECO:0007669"/>
    <property type="project" value="UniProtKB-SubCell"/>
</dbReference>
<keyword evidence="8" id="KW-0964">Secreted</keyword>
<dbReference type="InterPro" id="IPR053211">
    <property type="entry name" value="DNA_repair-toleration"/>
</dbReference>
<comment type="subcellular location">
    <subcellularLocation>
        <location evidence="3">Cell membrane</location>
    </subcellularLocation>
    <subcellularLocation>
        <location evidence="1">Membrane</location>
        <topology evidence="1">Peripheral membrane protein</topology>
    </subcellularLocation>
    <subcellularLocation>
        <location evidence="4">Membrane</location>
        <topology evidence="4">Single-pass type I membrane protein</topology>
    </subcellularLocation>
    <subcellularLocation>
        <location evidence="2">Secreted</location>
        <location evidence="2">Cell wall</location>
    </subcellularLocation>
</comment>
<dbReference type="PANTHER" id="PTHR48060">
    <property type="entry name" value="DNA DAMAGE-REPAIR/TOLERATION PROTEIN DRT100"/>
    <property type="match status" value="1"/>
</dbReference>
<dbReference type="Pfam" id="PF13516">
    <property type="entry name" value="LRR_6"/>
    <property type="match status" value="1"/>
</dbReference>
<dbReference type="Gene3D" id="3.80.10.10">
    <property type="entry name" value="Ribonuclease Inhibitor"/>
    <property type="match status" value="4"/>
</dbReference>
<sequence>MGSLLLLQFQIILCLHLFFTSFSSSSSLYPPLCHPDQNSALLQLKNSLKVDGWENGTDCCLWPGVTCESTSGHVIGLDLSWHGLEGKINSTSSLFHLTHLQKINLSRNSFYGPLLPSQFGGFVNLTHLNLSWCSFEGDIPSEISYLSKLVSLDLSGNLNLKWKETTWKRLLQNATALREIFLDYTDMSSISLSSLSLITNWSFSSVTLGLSNTNITGYLTSDILCLPNLKELHLYGNTYLQVHVSRLNCNASVSILDLSFCGFQGSMIPSSFSNLTFLTSLTLFDCGLNGSIPSSLSNLQHLTHLDLSSNSIFGSIPSSFSNLQHLTYLDLSNNNLTGAVPASFSKLELLTHLDLSSNELNGSIPSSLWKLQDLVVLDLSYNELSGQLPDIFGGLNKLQTLNLGKNKIQGKLPFSLFTLTQLSILDFSSNKFEGPLPNQIAGFSNLTELYLDGNLLNGTIPSWCLSLPLLKHLNLSSNQFTGNLSAISSYSLLYLNLCGNKIHGDIPKSIFDLVNLTELCLSSDNHGGFVNFPLFSKLQNLRSLTLSGYESISLKPDVNANYTFSNLKMLHLFSNTILDFPKFSGKFPRLLILDLSNNNLQGKVPKWIHDLDSLYHLNLSTNLLTSIEKFSWHGLQYLDLSSNLMTNEISSILCNISSLEVVDLSNNYFTGTLPQCLSNLSYLEVLDLRMNKLYGTLPDTFSMNSNLKTLNLYGNQVEGHLPKSLSNCTELEVLILGNNRIEDTFLYWLQNLTSLKVLVLRGNKFYGPVGNNLTTKHPFPSLIIFDASGNNFSGLLPKDFIENFQAMKNVVHAEVGSVLRYMNSRFYSAISYETQPEYANSLIATVKGVSRAYTKIPTIFAYIDLSENKFEGEIPNVIGELHALIALNLSHNKLIGSIPQSMGFLTELESLDLSSNMLTGRIPNELTNLNFLGFLNLSSNHLVGLIPRGRHFDTFQENSYHGNMGLCGFPLPIQCNKILEEEPLSSPNNQAEEKFGFGWEPVAIGYGCGTVFGIGLGCCVFSIGKPQWLVRIFGGNPNKKMKRKRGARTN</sequence>
<dbReference type="PANTHER" id="PTHR48060:SF21">
    <property type="entry name" value="L DOMAIN-LIKE PROTEIN"/>
    <property type="match status" value="1"/>
</dbReference>
<evidence type="ECO:0000256" key="11">
    <source>
        <dbReference type="ARBA" id="ARBA00022729"/>
    </source>
</evidence>
<evidence type="ECO:0000256" key="8">
    <source>
        <dbReference type="ARBA" id="ARBA00022525"/>
    </source>
</evidence>
<dbReference type="Proteomes" id="UP000515211">
    <property type="component" value="Chromosome 7"/>
</dbReference>
<dbReference type="GeneID" id="107496285"/>
<dbReference type="FunFam" id="3.80.10.10:FF:000095">
    <property type="entry name" value="LRR receptor-like serine/threonine-protein kinase GSO1"/>
    <property type="match status" value="1"/>
</dbReference>
<comment type="similarity">
    <text evidence="18">Belongs to the polygalacturonase-inhibiting protein family.</text>
</comment>
<dbReference type="KEGG" id="adu:107496285"/>
<reference evidence="22" key="2">
    <citation type="submission" date="2025-08" db="UniProtKB">
        <authorList>
            <consortium name="RefSeq"/>
        </authorList>
    </citation>
    <scope>IDENTIFICATION</scope>
    <source>
        <tissue evidence="22">Whole plant</tissue>
    </source>
</reference>
<comment type="similarity">
    <text evidence="5">Belongs to the RLP family.</text>
</comment>
<evidence type="ECO:0000256" key="4">
    <source>
        <dbReference type="ARBA" id="ARBA00004479"/>
    </source>
</evidence>
<evidence type="ECO:0000256" key="1">
    <source>
        <dbReference type="ARBA" id="ARBA00004170"/>
    </source>
</evidence>
<keyword evidence="7" id="KW-0134">Cell wall</keyword>
<evidence type="ECO:0000256" key="17">
    <source>
        <dbReference type="ARBA" id="ARBA00023180"/>
    </source>
</evidence>
<evidence type="ECO:0000256" key="7">
    <source>
        <dbReference type="ARBA" id="ARBA00022512"/>
    </source>
</evidence>
<feature type="signal peptide" evidence="19">
    <location>
        <begin position="1"/>
        <end position="25"/>
    </location>
</feature>
<feature type="domain" description="Leucine-rich repeat-containing N-terminal plant-type" evidence="20">
    <location>
        <begin position="34"/>
        <end position="67"/>
    </location>
</feature>
<evidence type="ECO:0000313" key="21">
    <source>
        <dbReference type="Proteomes" id="UP000515211"/>
    </source>
</evidence>
<evidence type="ECO:0000256" key="12">
    <source>
        <dbReference type="ARBA" id="ARBA00022737"/>
    </source>
</evidence>
<proteinExistence type="inferred from homology"/>
<evidence type="ECO:0000259" key="20">
    <source>
        <dbReference type="Pfam" id="PF08263"/>
    </source>
</evidence>
<keyword evidence="13" id="KW-0611">Plant defense</keyword>
<evidence type="ECO:0000256" key="19">
    <source>
        <dbReference type="SAM" id="SignalP"/>
    </source>
</evidence>
<keyword evidence="15" id="KW-0472">Membrane</keyword>
<dbReference type="InterPro" id="IPR003591">
    <property type="entry name" value="Leu-rich_rpt_typical-subtyp"/>
</dbReference>
<name>A0A6P5MBS4_ARADU</name>
<evidence type="ECO:0000256" key="9">
    <source>
        <dbReference type="ARBA" id="ARBA00022614"/>
    </source>
</evidence>
<evidence type="ECO:0000256" key="3">
    <source>
        <dbReference type="ARBA" id="ARBA00004236"/>
    </source>
</evidence>
<dbReference type="GO" id="GO:0009653">
    <property type="term" value="P:anatomical structure morphogenesis"/>
    <property type="evidence" value="ECO:0007669"/>
    <property type="project" value="UniProtKB-ARBA"/>
</dbReference>
<dbReference type="InterPro" id="IPR013210">
    <property type="entry name" value="LRR_N_plant-typ"/>
</dbReference>
<keyword evidence="10" id="KW-0812">Transmembrane</keyword>
<dbReference type="SMART" id="SM00369">
    <property type="entry name" value="LRR_TYP"/>
    <property type="match status" value="13"/>
</dbReference>
<evidence type="ECO:0000256" key="14">
    <source>
        <dbReference type="ARBA" id="ARBA00022989"/>
    </source>
</evidence>
<evidence type="ECO:0000256" key="18">
    <source>
        <dbReference type="ARBA" id="ARBA00038043"/>
    </source>
</evidence>
<keyword evidence="16" id="KW-1015">Disulfide bond</keyword>
<dbReference type="GO" id="GO:0006952">
    <property type="term" value="P:defense response"/>
    <property type="evidence" value="ECO:0007669"/>
    <property type="project" value="UniProtKB-KW"/>
</dbReference>
<dbReference type="FunFam" id="3.80.10.10:FF:000213">
    <property type="entry name" value="Tyrosine-sulfated glycopeptide receptor 1"/>
    <property type="match status" value="1"/>
</dbReference>
<organism evidence="21 22">
    <name type="scientific">Arachis duranensis</name>
    <name type="common">Wild peanut</name>
    <dbReference type="NCBI Taxonomy" id="130453"/>
    <lineage>
        <taxon>Eukaryota</taxon>
        <taxon>Viridiplantae</taxon>
        <taxon>Streptophyta</taxon>
        <taxon>Embryophyta</taxon>
        <taxon>Tracheophyta</taxon>
        <taxon>Spermatophyta</taxon>
        <taxon>Magnoliopsida</taxon>
        <taxon>eudicotyledons</taxon>
        <taxon>Gunneridae</taxon>
        <taxon>Pentapetalae</taxon>
        <taxon>rosids</taxon>
        <taxon>fabids</taxon>
        <taxon>Fabales</taxon>
        <taxon>Fabaceae</taxon>
        <taxon>Papilionoideae</taxon>
        <taxon>50 kb inversion clade</taxon>
        <taxon>dalbergioids sensu lato</taxon>
        <taxon>Dalbergieae</taxon>
        <taxon>Pterocarpus clade</taxon>
        <taxon>Arachis</taxon>
    </lineage>
</organism>
<dbReference type="PRINTS" id="PR00019">
    <property type="entry name" value="LEURICHRPT"/>
</dbReference>
<evidence type="ECO:0000256" key="16">
    <source>
        <dbReference type="ARBA" id="ARBA00023157"/>
    </source>
</evidence>
<keyword evidence="11 19" id="KW-0732">Signal</keyword>
<keyword evidence="17" id="KW-0325">Glycoprotein</keyword>
<protein>
    <submittedName>
        <fullName evidence="22">Receptor-like protein 34</fullName>
    </submittedName>
</protein>
<reference evidence="21" key="1">
    <citation type="journal article" date="2016" name="Nat. Genet.">
        <title>The genome sequences of Arachis duranensis and Arachis ipaensis, the diploid ancestors of cultivated peanut.</title>
        <authorList>
            <person name="Bertioli D.J."/>
            <person name="Cannon S.B."/>
            <person name="Froenicke L."/>
            <person name="Huang G."/>
            <person name="Farmer A.D."/>
            <person name="Cannon E.K."/>
            <person name="Liu X."/>
            <person name="Gao D."/>
            <person name="Clevenger J."/>
            <person name="Dash S."/>
            <person name="Ren L."/>
            <person name="Moretzsohn M.C."/>
            <person name="Shirasawa K."/>
            <person name="Huang W."/>
            <person name="Vidigal B."/>
            <person name="Abernathy B."/>
            <person name="Chu Y."/>
            <person name="Niederhuth C.E."/>
            <person name="Umale P."/>
            <person name="Araujo A.C."/>
            <person name="Kozik A."/>
            <person name="Kim K.D."/>
            <person name="Burow M.D."/>
            <person name="Varshney R.K."/>
            <person name="Wang X."/>
            <person name="Zhang X."/>
            <person name="Barkley N."/>
            <person name="Guimaraes P.M."/>
            <person name="Isobe S."/>
            <person name="Guo B."/>
            <person name="Liao B."/>
            <person name="Stalker H.T."/>
            <person name="Schmitz R.J."/>
            <person name="Scheffler B.E."/>
            <person name="Leal-Bertioli S.C."/>
            <person name="Xun X."/>
            <person name="Jackson S.A."/>
            <person name="Michelmore R."/>
            <person name="Ozias-Akins P."/>
        </authorList>
    </citation>
    <scope>NUCLEOTIDE SEQUENCE [LARGE SCALE GENOMIC DNA]</scope>
    <source>
        <strain evidence="21">cv. V14167</strain>
    </source>
</reference>
<accession>A0A6P5MBS4</accession>
<evidence type="ECO:0000313" key="22">
    <source>
        <dbReference type="RefSeq" id="XP_020982734.1"/>
    </source>
</evidence>